<dbReference type="Proteomes" id="UP000186601">
    <property type="component" value="Unassembled WGS sequence"/>
</dbReference>
<feature type="modified residue" description="N6-(pyridoxal phosphate)lysine" evidence="8">
    <location>
        <position position="217"/>
    </location>
</feature>
<evidence type="ECO:0000256" key="10">
    <source>
        <dbReference type="RuleBase" id="RU004516"/>
    </source>
</evidence>
<proteinExistence type="inferred from homology"/>
<evidence type="ECO:0000256" key="9">
    <source>
        <dbReference type="RuleBase" id="RU004106"/>
    </source>
</evidence>
<evidence type="ECO:0000256" key="4">
    <source>
        <dbReference type="ARBA" id="ARBA00022605"/>
    </source>
</evidence>
<keyword evidence="13" id="KW-1185">Reference proteome</keyword>
<evidence type="ECO:0000256" key="1">
    <source>
        <dbReference type="ARBA" id="ARBA00001933"/>
    </source>
</evidence>
<dbReference type="PANTHER" id="PTHR11825">
    <property type="entry name" value="SUBGROUP IIII AMINOTRANSFERASE"/>
    <property type="match status" value="1"/>
</dbReference>
<comment type="catalytic activity">
    <reaction evidence="11">
        <text>L-valine + 2-oxoglutarate = 3-methyl-2-oxobutanoate + L-glutamate</text>
        <dbReference type="Rhea" id="RHEA:24813"/>
        <dbReference type="ChEBI" id="CHEBI:11851"/>
        <dbReference type="ChEBI" id="CHEBI:16810"/>
        <dbReference type="ChEBI" id="CHEBI:29985"/>
        <dbReference type="ChEBI" id="CHEBI:57762"/>
        <dbReference type="EC" id="2.6.1.42"/>
    </reaction>
</comment>
<dbReference type="InterPro" id="IPR043131">
    <property type="entry name" value="BCAT-like_N"/>
</dbReference>
<dbReference type="Gene3D" id="3.30.470.10">
    <property type="match status" value="1"/>
</dbReference>
<dbReference type="InterPro" id="IPR018300">
    <property type="entry name" value="Aminotrans_IV_CS"/>
</dbReference>
<dbReference type="NCBIfam" id="NF009897">
    <property type="entry name" value="PRK13357.1"/>
    <property type="match status" value="1"/>
</dbReference>
<dbReference type="GO" id="GO:0052654">
    <property type="term" value="F:L-leucine-2-oxoglutarate transaminase activity"/>
    <property type="evidence" value="ECO:0007669"/>
    <property type="project" value="RHEA"/>
</dbReference>
<comment type="cofactor">
    <cofactor evidence="1 10">
        <name>pyridoxal 5'-phosphate</name>
        <dbReference type="ChEBI" id="CHEBI:597326"/>
    </cofactor>
</comment>
<keyword evidence="6 10" id="KW-0663">Pyridoxal phosphate</keyword>
<evidence type="ECO:0000256" key="7">
    <source>
        <dbReference type="ARBA" id="ARBA00023304"/>
    </source>
</evidence>
<dbReference type="AlphaFoldDB" id="A0A2R6P101"/>
<evidence type="ECO:0000256" key="3">
    <source>
        <dbReference type="ARBA" id="ARBA00022576"/>
    </source>
</evidence>
<evidence type="ECO:0000256" key="8">
    <source>
        <dbReference type="PIRSR" id="PIRSR006468-1"/>
    </source>
</evidence>
<accession>A0A2R6P101</accession>
<dbReference type="GO" id="GO:0005739">
    <property type="term" value="C:mitochondrion"/>
    <property type="evidence" value="ECO:0007669"/>
    <property type="project" value="TreeGrafter"/>
</dbReference>
<evidence type="ECO:0000313" key="13">
    <source>
        <dbReference type="Proteomes" id="UP000186601"/>
    </source>
</evidence>
<dbReference type="EC" id="2.6.1.42" evidence="11"/>
<dbReference type="PIRSF" id="PIRSF006468">
    <property type="entry name" value="BCAT1"/>
    <property type="match status" value="1"/>
</dbReference>
<comment type="catalytic activity">
    <reaction evidence="11">
        <text>L-leucine + 2-oxoglutarate = 4-methyl-2-oxopentanoate + L-glutamate</text>
        <dbReference type="Rhea" id="RHEA:18321"/>
        <dbReference type="ChEBI" id="CHEBI:16810"/>
        <dbReference type="ChEBI" id="CHEBI:17865"/>
        <dbReference type="ChEBI" id="CHEBI:29985"/>
        <dbReference type="ChEBI" id="CHEBI:57427"/>
        <dbReference type="EC" id="2.6.1.42"/>
    </reaction>
</comment>
<evidence type="ECO:0000256" key="2">
    <source>
        <dbReference type="ARBA" id="ARBA00009320"/>
    </source>
</evidence>
<dbReference type="NCBIfam" id="TIGR01123">
    <property type="entry name" value="ilvE_II"/>
    <property type="match status" value="1"/>
</dbReference>
<dbReference type="PROSITE" id="PS00770">
    <property type="entry name" value="AA_TRANSFER_CLASS_4"/>
    <property type="match status" value="1"/>
</dbReference>
<dbReference type="CDD" id="cd01557">
    <property type="entry name" value="BCAT_beta_family"/>
    <property type="match status" value="1"/>
</dbReference>
<dbReference type="InterPro" id="IPR043132">
    <property type="entry name" value="BCAT-like_C"/>
</dbReference>
<comment type="similarity">
    <text evidence="2 9">Belongs to the class-IV pyridoxal-phosphate-dependent aminotransferase family.</text>
</comment>
<dbReference type="STRING" id="98765.A0A2R6P101"/>
<reference evidence="12 13" key="1">
    <citation type="submission" date="2018-02" db="EMBL/GenBank/DDBJ databases">
        <title>Genome sequence of the basidiomycete white-rot fungus Phlebia centrifuga.</title>
        <authorList>
            <person name="Granchi Z."/>
            <person name="Peng M."/>
            <person name="de Vries R.P."/>
            <person name="Hilden K."/>
            <person name="Makela M.R."/>
            <person name="Grigoriev I."/>
            <person name="Riley R."/>
        </authorList>
    </citation>
    <scope>NUCLEOTIDE SEQUENCE [LARGE SCALE GENOMIC DNA]</scope>
    <source>
        <strain evidence="12 13">FBCC195</strain>
    </source>
</reference>
<dbReference type="Gene3D" id="3.20.10.10">
    <property type="entry name" value="D-amino Acid Aminotransferase, subunit A, domain 2"/>
    <property type="match status" value="1"/>
</dbReference>
<evidence type="ECO:0000256" key="6">
    <source>
        <dbReference type="ARBA" id="ARBA00022898"/>
    </source>
</evidence>
<organism evidence="12 13">
    <name type="scientific">Hermanssonia centrifuga</name>
    <dbReference type="NCBI Taxonomy" id="98765"/>
    <lineage>
        <taxon>Eukaryota</taxon>
        <taxon>Fungi</taxon>
        <taxon>Dikarya</taxon>
        <taxon>Basidiomycota</taxon>
        <taxon>Agaricomycotina</taxon>
        <taxon>Agaricomycetes</taxon>
        <taxon>Polyporales</taxon>
        <taxon>Meruliaceae</taxon>
        <taxon>Hermanssonia</taxon>
    </lineage>
</organism>
<dbReference type="InterPro" id="IPR001544">
    <property type="entry name" value="Aminotrans_IV"/>
</dbReference>
<dbReference type="GO" id="GO:0009098">
    <property type="term" value="P:L-leucine biosynthetic process"/>
    <property type="evidence" value="ECO:0007669"/>
    <property type="project" value="TreeGrafter"/>
</dbReference>
<protein>
    <recommendedName>
        <fullName evidence="11">Branched-chain-amino-acid aminotransferase</fullName>
        <ecNumber evidence="11">2.6.1.42</ecNumber>
    </recommendedName>
</protein>
<dbReference type="EMBL" id="MLYV02000567">
    <property type="protein sequence ID" value="PSR82986.1"/>
    <property type="molecule type" value="Genomic_DNA"/>
</dbReference>
<evidence type="ECO:0000256" key="5">
    <source>
        <dbReference type="ARBA" id="ARBA00022679"/>
    </source>
</evidence>
<dbReference type="GO" id="GO:0052656">
    <property type="term" value="F:L-isoleucine-2-oxoglutarate transaminase activity"/>
    <property type="evidence" value="ECO:0007669"/>
    <property type="project" value="RHEA"/>
</dbReference>
<evidence type="ECO:0000313" key="12">
    <source>
        <dbReference type="EMBL" id="PSR82986.1"/>
    </source>
</evidence>
<name>A0A2R6P101_9APHY</name>
<keyword evidence="4 11" id="KW-0028">Amino-acid biosynthesis</keyword>
<dbReference type="Pfam" id="PF01063">
    <property type="entry name" value="Aminotran_4"/>
    <property type="match status" value="1"/>
</dbReference>
<dbReference type="OrthoDB" id="1732691at2759"/>
<sequence>MAIDHVPQAGVNANAPQVAPLDASKLKITLSETLKAIPAPESLVFGGTMSDHMMIVTYHPETGWSDPEIKPYGPLTLDPTSSCFQYSTNLFEGMKAYVGSDGEPRLFRPNMNMARLERTRDRIALPTFDTNELIKLIKKLVVIESRWIPNVPGHSLYVRPTMIGTRPSLGVAASDHATLYVICCPTGPYFRTGARPLSLMAVGEHIRAWPGGTGGYKLAGNYAPTFLPQKLAAKAGYDQVLWLLEDRVTEAGAMNFFAVVKREDGDLDILTSPLDGTILPGVTRDSMLTLIAAHGSKNSLRNIPTSLKLYPHERTFTIGELVQWSEEGRLLEAFTVGTAVVVAGVGRIGSEGRDDIVLPKHEGSMGPIARALHEKITAIQEGREQWEDWSVPCS</sequence>
<evidence type="ECO:0000256" key="11">
    <source>
        <dbReference type="RuleBase" id="RU004517"/>
    </source>
</evidence>
<dbReference type="GO" id="GO:0009099">
    <property type="term" value="P:L-valine biosynthetic process"/>
    <property type="evidence" value="ECO:0007669"/>
    <property type="project" value="TreeGrafter"/>
</dbReference>
<comment type="catalytic activity">
    <reaction evidence="11">
        <text>L-isoleucine + 2-oxoglutarate = (S)-3-methyl-2-oxopentanoate + L-glutamate</text>
        <dbReference type="Rhea" id="RHEA:24801"/>
        <dbReference type="ChEBI" id="CHEBI:16810"/>
        <dbReference type="ChEBI" id="CHEBI:29985"/>
        <dbReference type="ChEBI" id="CHEBI:35146"/>
        <dbReference type="ChEBI" id="CHEBI:58045"/>
        <dbReference type="EC" id="2.6.1.42"/>
    </reaction>
</comment>
<dbReference type="GO" id="GO:0052655">
    <property type="term" value="F:L-valine-2-oxoglutarate transaminase activity"/>
    <property type="evidence" value="ECO:0007669"/>
    <property type="project" value="RHEA"/>
</dbReference>
<keyword evidence="3 11" id="KW-0032">Aminotransferase</keyword>
<dbReference type="SUPFAM" id="SSF56752">
    <property type="entry name" value="D-aminoacid aminotransferase-like PLP-dependent enzymes"/>
    <property type="match status" value="1"/>
</dbReference>
<dbReference type="InterPro" id="IPR033939">
    <property type="entry name" value="BCAT_family"/>
</dbReference>
<dbReference type="InterPro" id="IPR036038">
    <property type="entry name" value="Aminotransferase-like"/>
</dbReference>
<gene>
    <name evidence="12" type="ORF">PHLCEN_2v5956</name>
</gene>
<comment type="caution">
    <text evidence="12">The sequence shown here is derived from an EMBL/GenBank/DDBJ whole genome shotgun (WGS) entry which is preliminary data.</text>
</comment>
<keyword evidence="7 11" id="KW-0100">Branched-chain amino acid biosynthesis</keyword>
<keyword evidence="5 11" id="KW-0808">Transferase</keyword>
<dbReference type="FunFam" id="3.30.470.10:FF:000002">
    <property type="entry name" value="Branched-chain-amino-acid aminotransferase"/>
    <property type="match status" value="1"/>
</dbReference>
<dbReference type="InterPro" id="IPR005786">
    <property type="entry name" value="B_amino_transII"/>
</dbReference>
<dbReference type="PANTHER" id="PTHR11825:SF44">
    <property type="entry name" value="BRANCHED-CHAIN-AMINO-ACID AMINOTRANSFERASE"/>
    <property type="match status" value="1"/>
</dbReference>